<name>A0ABS8YD24_9BACL</name>
<comment type="caution">
    <text evidence="2">The sequence shown here is derived from an EMBL/GenBank/DDBJ whole genome shotgun (WGS) entry which is preliminary data.</text>
</comment>
<sequence>MDNSHDKATKAEVQSTKLNKMPVVNNEDTEFASDMADTQRQEANRSTEAEEK</sequence>
<accession>A0ABS8YD24</accession>
<evidence type="ECO:0000313" key="2">
    <source>
        <dbReference type="EMBL" id="MCE5169923.1"/>
    </source>
</evidence>
<evidence type="ECO:0000313" key="3">
    <source>
        <dbReference type="Proteomes" id="UP001199916"/>
    </source>
</evidence>
<gene>
    <name evidence="2" type="ORF">LQV63_11430</name>
</gene>
<feature type="compositionally biased region" description="Basic and acidic residues" evidence="1">
    <location>
        <begin position="1"/>
        <end position="10"/>
    </location>
</feature>
<dbReference type="EMBL" id="JAJNBZ010000007">
    <property type="protein sequence ID" value="MCE5169923.1"/>
    <property type="molecule type" value="Genomic_DNA"/>
</dbReference>
<evidence type="ECO:0008006" key="4">
    <source>
        <dbReference type="Google" id="ProtNLM"/>
    </source>
</evidence>
<protein>
    <recommendedName>
        <fullName evidence="4">YfhD family protein</fullName>
    </recommendedName>
</protein>
<organism evidence="2 3">
    <name type="scientific">Paenibacillus profundus</name>
    <dbReference type="NCBI Taxonomy" id="1173085"/>
    <lineage>
        <taxon>Bacteria</taxon>
        <taxon>Bacillati</taxon>
        <taxon>Bacillota</taxon>
        <taxon>Bacilli</taxon>
        <taxon>Bacillales</taxon>
        <taxon>Paenibacillaceae</taxon>
        <taxon>Paenibacillus</taxon>
    </lineage>
</organism>
<proteinExistence type="predicted"/>
<evidence type="ECO:0000256" key="1">
    <source>
        <dbReference type="SAM" id="MobiDB-lite"/>
    </source>
</evidence>
<dbReference type="RefSeq" id="WP_233696797.1">
    <property type="nucleotide sequence ID" value="NZ_JAJNBZ010000007.1"/>
</dbReference>
<dbReference type="Proteomes" id="UP001199916">
    <property type="component" value="Unassembled WGS sequence"/>
</dbReference>
<feature type="region of interest" description="Disordered" evidence="1">
    <location>
        <begin position="1"/>
        <end position="52"/>
    </location>
</feature>
<reference evidence="2 3" key="1">
    <citation type="submission" date="2021-11" db="EMBL/GenBank/DDBJ databases">
        <title>Draft genome sequence of Paenibacillus profundus YoMME, a new Gram-positive bacteria with exoelectrogenic properties.</title>
        <authorList>
            <person name="Hubenova Y."/>
            <person name="Hubenova E."/>
            <person name="Manasiev Y."/>
            <person name="Peykov S."/>
            <person name="Mitov M."/>
        </authorList>
    </citation>
    <scope>NUCLEOTIDE SEQUENCE [LARGE SCALE GENOMIC DNA]</scope>
    <source>
        <strain evidence="2 3">YoMME</strain>
    </source>
</reference>
<feature type="compositionally biased region" description="Basic and acidic residues" evidence="1">
    <location>
        <begin position="37"/>
        <end position="52"/>
    </location>
</feature>
<keyword evidence="3" id="KW-1185">Reference proteome</keyword>